<keyword evidence="1" id="KW-0802">TPR repeat</keyword>
<dbReference type="InterPro" id="IPR019734">
    <property type="entry name" value="TPR_rpt"/>
</dbReference>
<accession>A0A8J7S4L4</accession>
<evidence type="ECO:0000313" key="3">
    <source>
        <dbReference type="Proteomes" id="UP000673975"/>
    </source>
</evidence>
<protein>
    <recommendedName>
        <fullName evidence="4">Tetratricopeptide repeat protein</fullName>
    </recommendedName>
</protein>
<dbReference type="RefSeq" id="WP_210510717.1">
    <property type="nucleotide sequence ID" value="NZ_JAFIDN010000002.1"/>
</dbReference>
<dbReference type="Gene3D" id="1.25.40.10">
    <property type="entry name" value="Tetratricopeptide repeat domain"/>
    <property type="match status" value="1"/>
</dbReference>
<keyword evidence="3" id="KW-1185">Reference proteome</keyword>
<reference evidence="2" key="1">
    <citation type="submission" date="2021-02" db="EMBL/GenBank/DDBJ databases">
        <title>Natronogracilivirga saccharolytica gen. nov. sp. nov. a new anaerobic, haloalkiliphilic carbohydrate-fermenting bacterium from soda lake and proposing of Cyclonatronumiaceae fam. nov. in the phylum Balneolaeota.</title>
        <authorList>
            <person name="Zhilina T.N."/>
            <person name="Sorokin D.Y."/>
            <person name="Zavarzina D.G."/>
            <person name="Toshchakov S.V."/>
            <person name="Kublanov I.V."/>
        </authorList>
    </citation>
    <scope>NUCLEOTIDE SEQUENCE</scope>
    <source>
        <strain evidence="2">Z-1702</strain>
    </source>
</reference>
<dbReference type="PROSITE" id="PS50005">
    <property type="entry name" value="TPR"/>
    <property type="match status" value="1"/>
</dbReference>
<comment type="caution">
    <text evidence="2">The sequence shown here is derived from an EMBL/GenBank/DDBJ whole genome shotgun (WGS) entry which is preliminary data.</text>
</comment>
<gene>
    <name evidence="2" type="ORF">NATSA_04285</name>
</gene>
<evidence type="ECO:0000313" key="2">
    <source>
        <dbReference type="EMBL" id="MBP3191878.1"/>
    </source>
</evidence>
<sequence>MTSITLPENAFAASADSSVRKAQSAAEKQKYETGILWYHHALYQLDGQDKTGYKSYIHYNLSKLYYAEGKYSNSIRHIRESIRFNTSEQNDPVLRYHLGRSLIVNHEHATGELQLLRSRMAAEDPVLKLHITLYLARLYGYLNDLYQMAYYLNQAKELQLELPDTIDEHLAEAGSYAGMEPVYKSENKAKVLSTAIPGAGQLYARQYTNALGAVMVNSATIALLVRSVTLENYHHTLLIGSLLWWRYYDGNRDNAAHSVHEYNNRQRQSAIRKAMQSLDEIYRESFMQGDISLKRDDFLGAE</sequence>
<dbReference type="AlphaFoldDB" id="A0A8J7S4L4"/>
<dbReference type="InterPro" id="IPR011990">
    <property type="entry name" value="TPR-like_helical_dom_sf"/>
</dbReference>
<evidence type="ECO:0008006" key="4">
    <source>
        <dbReference type="Google" id="ProtNLM"/>
    </source>
</evidence>
<dbReference type="EMBL" id="JAFIDN010000002">
    <property type="protein sequence ID" value="MBP3191878.1"/>
    <property type="molecule type" value="Genomic_DNA"/>
</dbReference>
<proteinExistence type="predicted"/>
<evidence type="ECO:0000256" key="1">
    <source>
        <dbReference type="PROSITE-ProRule" id="PRU00339"/>
    </source>
</evidence>
<dbReference type="SUPFAM" id="SSF48452">
    <property type="entry name" value="TPR-like"/>
    <property type="match status" value="1"/>
</dbReference>
<organism evidence="2 3">
    <name type="scientific">Natronogracilivirga saccharolytica</name>
    <dbReference type="NCBI Taxonomy" id="2812953"/>
    <lineage>
        <taxon>Bacteria</taxon>
        <taxon>Pseudomonadati</taxon>
        <taxon>Balneolota</taxon>
        <taxon>Balneolia</taxon>
        <taxon>Balneolales</taxon>
        <taxon>Cyclonatronaceae</taxon>
        <taxon>Natronogracilivirga</taxon>
    </lineage>
</organism>
<dbReference type="Proteomes" id="UP000673975">
    <property type="component" value="Unassembled WGS sequence"/>
</dbReference>
<name>A0A8J7S4L4_9BACT</name>
<feature type="repeat" description="TPR" evidence="1">
    <location>
        <begin position="55"/>
        <end position="88"/>
    </location>
</feature>